<feature type="transmembrane region" description="Helical" evidence="1">
    <location>
        <begin position="74"/>
        <end position="94"/>
    </location>
</feature>
<dbReference type="PANTHER" id="PTHR48098:SF1">
    <property type="entry name" value="DIACYLGLYCEROL ACYLTRANSFERASE_MYCOLYLTRANSFERASE AG85A"/>
    <property type="match status" value="1"/>
</dbReference>
<feature type="transmembrane region" description="Helical" evidence="1">
    <location>
        <begin position="106"/>
        <end position="126"/>
    </location>
</feature>
<gene>
    <name evidence="2" type="ORF">GALL_324210</name>
</gene>
<comment type="caution">
    <text evidence="2">The sequence shown here is derived from an EMBL/GenBank/DDBJ whole genome shotgun (WGS) entry which is preliminary data.</text>
</comment>
<organism evidence="2">
    <name type="scientific">mine drainage metagenome</name>
    <dbReference type="NCBI Taxonomy" id="410659"/>
    <lineage>
        <taxon>unclassified sequences</taxon>
        <taxon>metagenomes</taxon>
        <taxon>ecological metagenomes</taxon>
    </lineage>
</organism>
<keyword evidence="1" id="KW-0812">Transmembrane</keyword>
<dbReference type="InterPro" id="IPR050583">
    <property type="entry name" value="Mycobacterial_A85_antigen"/>
</dbReference>
<keyword evidence="1" id="KW-1133">Transmembrane helix</keyword>
<feature type="transmembrane region" description="Helical" evidence="1">
    <location>
        <begin position="41"/>
        <end position="62"/>
    </location>
</feature>
<dbReference type="SUPFAM" id="SSF53474">
    <property type="entry name" value="alpha/beta-Hydrolases"/>
    <property type="match status" value="1"/>
</dbReference>
<name>A0A1J5QQ81_9ZZZZ</name>
<evidence type="ECO:0000313" key="2">
    <source>
        <dbReference type="EMBL" id="OIQ85750.1"/>
    </source>
</evidence>
<evidence type="ECO:0000256" key="1">
    <source>
        <dbReference type="SAM" id="Phobius"/>
    </source>
</evidence>
<accession>A0A1J5QQ81</accession>
<dbReference type="InterPro" id="IPR029058">
    <property type="entry name" value="AB_hydrolase_fold"/>
</dbReference>
<protein>
    <submittedName>
        <fullName evidence="2">Putative esterase</fullName>
    </submittedName>
</protein>
<dbReference type="GO" id="GO:0016747">
    <property type="term" value="F:acyltransferase activity, transferring groups other than amino-acyl groups"/>
    <property type="evidence" value="ECO:0007669"/>
    <property type="project" value="TreeGrafter"/>
</dbReference>
<dbReference type="InterPro" id="IPR000801">
    <property type="entry name" value="Esterase-like"/>
</dbReference>
<keyword evidence="1" id="KW-0472">Membrane</keyword>
<dbReference type="AlphaFoldDB" id="A0A1J5QQ81"/>
<proteinExistence type="predicted"/>
<dbReference type="PANTHER" id="PTHR48098">
    <property type="entry name" value="ENTEROCHELIN ESTERASE-RELATED"/>
    <property type="match status" value="1"/>
</dbReference>
<reference evidence="2" key="1">
    <citation type="submission" date="2016-10" db="EMBL/GenBank/DDBJ databases">
        <title>Sequence of Gallionella enrichment culture.</title>
        <authorList>
            <person name="Poehlein A."/>
            <person name="Muehling M."/>
            <person name="Daniel R."/>
        </authorList>
    </citation>
    <scope>NUCLEOTIDE SEQUENCE</scope>
</reference>
<sequence>MSTLTGSLLRLPVLTSGVLVTAYALSVLSVLYLGARRVPRWWAIAPGALAAGGLTGALVLWVVEKPVDVFGTPLGWSTRAWVVGCFAALGLVTANMRRTTLRRKTVSLAGAVTVVLTTVLGVNAIYGLNPTVGAVLGLTADRPVTLPAVAHATLAPSAASPAPLWRSWQAPPGMPSHGAIGTAVIPGTVSRFVARPAGIYLPPAALTTNPPALPLVVLLMGQPGNPDPHSVAATLDRYAAVNHGLAPIVIVADQLGSPTVDTLCLDTARYGHVATYVNTDVVAWARTHLNIRTDRASWTIAGYSNGGQCAISFAASHPDLWGNVIDISGEEYPGAEHAARTLAEIFAGNQGAYDAHKPVAILSRHHYPDTTAIFTVSTDDTSYIPGSQRTAAAARAAGMHVTLHEILNGGHGAGALDGGLDTGFRVLYPRLGLRPA</sequence>
<feature type="transmembrane region" description="Helical" evidence="1">
    <location>
        <begin position="12"/>
        <end position="34"/>
    </location>
</feature>
<dbReference type="Pfam" id="PF00756">
    <property type="entry name" value="Esterase"/>
    <property type="match status" value="1"/>
</dbReference>
<dbReference type="Gene3D" id="3.40.50.1820">
    <property type="entry name" value="alpha/beta hydrolase"/>
    <property type="match status" value="1"/>
</dbReference>
<dbReference type="EMBL" id="MLJW01000524">
    <property type="protein sequence ID" value="OIQ85750.1"/>
    <property type="molecule type" value="Genomic_DNA"/>
</dbReference>